<evidence type="ECO:0008006" key="4">
    <source>
        <dbReference type="Google" id="ProtNLM"/>
    </source>
</evidence>
<proteinExistence type="predicted"/>
<gene>
    <name evidence="2" type="ORF">Q765_20600</name>
</gene>
<evidence type="ECO:0000313" key="3">
    <source>
        <dbReference type="Proteomes" id="UP000030152"/>
    </source>
</evidence>
<dbReference type="AlphaFoldDB" id="A0A0A2LZ62"/>
<dbReference type="Gene3D" id="1.10.150.320">
    <property type="entry name" value="Photosystem II 12 kDa extrinsic protein"/>
    <property type="match status" value="1"/>
</dbReference>
<dbReference type="PANTHER" id="PTHR21180">
    <property type="entry name" value="ENDONUCLEASE/EXONUCLEASE/PHOSPHATASE FAMILY DOMAIN-CONTAINING PROTEIN 1"/>
    <property type="match status" value="1"/>
</dbReference>
<feature type="transmembrane region" description="Helical" evidence="1">
    <location>
        <begin position="16"/>
        <end position="34"/>
    </location>
</feature>
<keyword evidence="3" id="KW-1185">Reference proteome</keyword>
<dbReference type="PANTHER" id="PTHR21180:SF32">
    <property type="entry name" value="ENDONUCLEASE_EXONUCLEASE_PHOSPHATASE FAMILY DOMAIN-CONTAINING PROTEIN 1"/>
    <property type="match status" value="1"/>
</dbReference>
<dbReference type="eggNOG" id="COG1555">
    <property type="taxonomic scope" value="Bacteria"/>
</dbReference>
<keyword evidence="1" id="KW-1133">Transmembrane helix</keyword>
<reference evidence="2 3" key="1">
    <citation type="submission" date="2013-09" db="EMBL/GenBank/DDBJ databases">
        <authorList>
            <person name="Zeng Z."/>
            <person name="Chen C."/>
        </authorList>
    </citation>
    <scope>NUCLEOTIDE SEQUENCE [LARGE SCALE GENOMIC DNA]</scope>
    <source>
        <strain evidence="2 3">WB 3.3-2</strain>
    </source>
</reference>
<dbReference type="RefSeq" id="WP_020211984.1">
    <property type="nucleotide sequence ID" value="NZ_JRLX01000045.1"/>
</dbReference>
<keyword evidence="1" id="KW-0812">Transmembrane</keyword>
<comment type="caution">
    <text evidence="2">The sequence shown here is derived from an EMBL/GenBank/DDBJ whole genome shotgun (WGS) entry which is preliminary data.</text>
</comment>
<evidence type="ECO:0000313" key="2">
    <source>
        <dbReference type="EMBL" id="KGO84621.1"/>
    </source>
</evidence>
<dbReference type="Pfam" id="PF12836">
    <property type="entry name" value="HHH_3"/>
    <property type="match status" value="2"/>
</dbReference>
<dbReference type="STRING" id="1121895.GCA_000378485_00855"/>
<name>A0A0A2LZ62_9FLAO</name>
<keyword evidence="1" id="KW-0472">Membrane</keyword>
<sequence>MFKNLHHNLTKDQRKGILALCFLIIGIQAGYYFISKADFTSETGKSAEEKQWLSLQSKIDALKAKKGEKQTTIYPFNPNFITDYKGYALGMTTEQIDRLHAFRKNGKWVNSAADFKAVTKVPDSLLAKLSPYFKFPDWVNKKNREQTAPKQEYASAEKYPANNYPEKFDSKKSITKPAIDINSALEEDLIAVYGIGPAFAKKILRRRADLGAFVSMDQMDDFDFSPEAVAGLRKGFKVSGNPQINTINVNSASLQQLLRFPYFNREIAKAIITQRSMNGKIVNFDELSKINDIFTLKSKIIRLYLEY</sequence>
<dbReference type="OrthoDB" id="981124at2"/>
<dbReference type="InterPro" id="IPR051675">
    <property type="entry name" value="Endo/Exo/Phosphatase_dom_1"/>
</dbReference>
<evidence type="ECO:0000256" key="1">
    <source>
        <dbReference type="SAM" id="Phobius"/>
    </source>
</evidence>
<dbReference type="Proteomes" id="UP000030152">
    <property type="component" value="Unassembled WGS sequence"/>
</dbReference>
<dbReference type="InterPro" id="IPR010994">
    <property type="entry name" value="RuvA_2-like"/>
</dbReference>
<dbReference type="Gene3D" id="1.10.150.280">
    <property type="entry name" value="AF1531-like domain"/>
    <property type="match status" value="1"/>
</dbReference>
<accession>A0A0A2LZ62</accession>
<protein>
    <recommendedName>
        <fullName evidence="4">Competence protein ComEA</fullName>
    </recommendedName>
</protein>
<dbReference type="EMBL" id="JRLX01000045">
    <property type="protein sequence ID" value="KGO84621.1"/>
    <property type="molecule type" value="Genomic_DNA"/>
</dbReference>
<organism evidence="2 3">
    <name type="scientific">Flavobacterium rivuli WB 3.3-2 = DSM 21788</name>
    <dbReference type="NCBI Taxonomy" id="1121895"/>
    <lineage>
        <taxon>Bacteria</taxon>
        <taxon>Pseudomonadati</taxon>
        <taxon>Bacteroidota</taxon>
        <taxon>Flavobacteriia</taxon>
        <taxon>Flavobacteriales</taxon>
        <taxon>Flavobacteriaceae</taxon>
        <taxon>Flavobacterium</taxon>
    </lineage>
</organism>
<dbReference type="SUPFAM" id="SSF47781">
    <property type="entry name" value="RuvA domain 2-like"/>
    <property type="match status" value="2"/>
</dbReference>